<keyword evidence="10" id="KW-1185">Reference proteome</keyword>
<dbReference type="InterPro" id="IPR027463">
    <property type="entry name" value="AcrB_DN_DC_subdom"/>
</dbReference>
<feature type="transmembrane region" description="Helical" evidence="8">
    <location>
        <begin position="12"/>
        <end position="30"/>
    </location>
</feature>
<evidence type="ECO:0000256" key="5">
    <source>
        <dbReference type="ARBA" id="ARBA00022692"/>
    </source>
</evidence>
<sequence>MKRLIDYALHQPLFIVLGTLLFVMAGVIAFKNLSVEAFPDVTDTQVTVIALYPGRAAEEVEKQVTLPIETALSGLPNSIRLFSHTQFGLSYTVITYDDAANVNIARQQVNERLTGVDLPPGAQVNVAPNATPVGEIMRYRLRGDGLSTTELRTLEDWVAERALRQVPGVADVVAMGGFIKQYEVQPDLDKLRAYKLSFQNLLDALGRGNSNAGGSYVAQGPQQFAIRGIGLLRSPEDIGRIVLGARNGTPILIRDVAQVKLGAVPRLGITGQDQDDDAVIGIVIMRKGENPSVVLQGVKAKIEELNTRGLPKGVQIVPFYDRSWLMGKTMTTVFHNLVEGALLVSLVLYIFLSNFRASLAVVVVIPLALLSTFMGLKIMGVPANLLSLGAMDFGIIVDGAVIVIENIMHRLAQKGEDMSDDERREVVAKAANEVGRPTLFSMLIIIAAHIPIFALQRHEGRIFQPMALSVTTALIGSLIISLTLVPLLAYWMLKRKLPHGDNRVVATAKRLYAPVLAWALEHRRKVVAIALGVFALSMVAAARLGSEFLPELNEGTFWVNWDMPASLSQEEAIKVLNMARTTLQTIPEVRTTVSKAGQPEDGTDPKTLSMAEVFVDVKPPEEWRKGMTRDKLIEEMDRKLSAIPSVDPAFSQPIRDNVLESISQIKGQIVVKVSGDDLGELRRAVEAMQREFKQVRGIQRAEVDRLGELPQLVIDIDRDRASRLGLNVGDVQDVIEAALAGKAATQLWEGERKFAVAVRLPEDRRVIGNLPNTPIALADGGYTTLGAVSNIREASGAMNIAREAGRRTMAIGIFIKGRDMGSVVADMKARVEQNVKLPENYTITWSGEFENQERAMQRLSVVVPISLLLIFVLLFDAFKSFKTASLILINVPLALIGGFVALWIFGIPLSVSAAIGFIALSGQAVLNGVVMLSVFQQLRGEGASVIEAVREGSMQRLRTVLMTALLAALGLLPMALSHDIGSETQRPLAIVVIGGLVTATLLTLIVLPALYVAWFSPKEPQPAPTSA</sequence>
<dbReference type="GO" id="GO:0042910">
    <property type="term" value="F:xenobiotic transmembrane transporter activity"/>
    <property type="evidence" value="ECO:0007669"/>
    <property type="project" value="TreeGrafter"/>
</dbReference>
<dbReference type="SUPFAM" id="SSF82693">
    <property type="entry name" value="Multidrug efflux transporter AcrB pore domain, PN1, PN2, PC1 and PC2 subdomains"/>
    <property type="match status" value="3"/>
</dbReference>
<feature type="transmembrane region" description="Helical" evidence="8">
    <location>
        <begin position="956"/>
        <end position="976"/>
    </location>
</feature>
<dbReference type="Gene3D" id="3.30.70.1430">
    <property type="entry name" value="Multidrug efflux transporter AcrB pore domain"/>
    <property type="match status" value="2"/>
</dbReference>
<feature type="transmembrane region" description="Helical" evidence="8">
    <location>
        <begin position="885"/>
        <end position="905"/>
    </location>
</feature>
<dbReference type="EMBL" id="JALGBI010000003">
    <property type="protein sequence ID" value="MCJ0765637.1"/>
    <property type="molecule type" value="Genomic_DNA"/>
</dbReference>
<evidence type="ECO:0000313" key="10">
    <source>
        <dbReference type="Proteomes" id="UP001139447"/>
    </source>
</evidence>
<evidence type="ECO:0000313" key="9">
    <source>
        <dbReference type="EMBL" id="MCJ0765637.1"/>
    </source>
</evidence>
<dbReference type="Gene3D" id="3.30.70.1320">
    <property type="entry name" value="Multidrug efflux transporter AcrB pore domain like"/>
    <property type="match status" value="1"/>
</dbReference>
<dbReference type="PANTHER" id="PTHR32063">
    <property type="match status" value="1"/>
</dbReference>
<comment type="similarity">
    <text evidence="2">Belongs to the resistance-nodulation-cell division (RND) (TC 2.A.6) family.</text>
</comment>
<feature type="transmembrane region" description="Helical" evidence="8">
    <location>
        <begin position="467"/>
        <end position="493"/>
    </location>
</feature>
<dbReference type="GO" id="GO:0008324">
    <property type="term" value="F:monoatomic cation transmembrane transporter activity"/>
    <property type="evidence" value="ECO:0007669"/>
    <property type="project" value="InterPro"/>
</dbReference>
<keyword evidence="7 8" id="KW-0472">Membrane</keyword>
<dbReference type="GO" id="GO:0005886">
    <property type="term" value="C:plasma membrane"/>
    <property type="evidence" value="ECO:0007669"/>
    <property type="project" value="UniProtKB-SubCell"/>
</dbReference>
<dbReference type="Gene3D" id="3.30.70.1440">
    <property type="entry name" value="Multidrug efflux transporter AcrB pore domain"/>
    <property type="match status" value="1"/>
</dbReference>
<accession>A0A9X2ARI3</accession>
<dbReference type="Proteomes" id="UP001139447">
    <property type="component" value="Unassembled WGS sequence"/>
</dbReference>
<feature type="transmembrane region" description="Helical" evidence="8">
    <location>
        <begin position="859"/>
        <end position="878"/>
    </location>
</feature>
<comment type="caution">
    <text evidence="9">The sequence shown here is derived from an EMBL/GenBank/DDBJ whole genome shotgun (WGS) entry which is preliminary data.</text>
</comment>
<name>A0A9X2ARI3_9BURK</name>
<dbReference type="PRINTS" id="PR00702">
    <property type="entry name" value="ACRIFLAVINRP"/>
</dbReference>
<dbReference type="Gene3D" id="1.20.1640.10">
    <property type="entry name" value="Multidrug efflux transporter AcrB transmembrane domain"/>
    <property type="match status" value="2"/>
</dbReference>
<reference evidence="9" key="1">
    <citation type="submission" date="2022-03" db="EMBL/GenBank/DDBJ databases">
        <authorList>
            <person name="Woo C.Y."/>
        </authorList>
    </citation>
    <scope>NUCLEOTIDE SEQUENCE</scope>
    <source>
        <strain evidence="9">CYS-02</strain>
    </source>
</reference>
<evidence type="ECO:0000256" key="6">
    <source>
        <dbReference type="ARBA" id="ARBA00022989"/>
    </source>
</evidence>
<evidence type="ECO:0000256" key="1">
    <source>
        <dbReference type="ARBA" id="ARBA00004651"/>
    </source>
</evidence>
<feature type="transmembrane region" description="Helical" evidence="8">
    <location>
        <begin position="911"/>
        <end position="935"/>
    </location>
</feature>
<dbReference type="SUPFAM" id="SSF82714">
    <property type="entry name" value="Multidrug efflux transporter AcrB TolC docking domain, DN and DC subdomains"/>
    <property type="match status" value="2"/>
</dbReference>
<evidence type="ECO:0000256" key="8">
    <source>
        <dbReference type="SAM" id="Phobius"/>
    </source>
</evidence>
<feature type="transmembrane region" description="Helical" evidence="8">
    <location>
        <begin position="385"/>
        <end position="404"/>
    </location>
</feature>
<keyword evidence="4" id="KW-1003">Cell membrane</keyword>
<dbReference type="SUPFAM" id="SSF82866">
    <property type="entry name" value="Multidrug efflux transporter AcrB transmembrane domain"/>
    <property type="match status" value="2"/>
</dbReference>
<feature type="transmembrane region" description="Helical" evidence="8">
    <location>
        <begin position="359"/>
        <end position="379"/>
    </location>
</feature>
<keyword evidence="6 8" id="KW-1133">Transmembrane helix</keyword>
<protein>
    <submittedName>
        <fullName evidence="9">CusA/CzcA family heavy metal efflux RND transporter</fullName>
    </submittedName>
</protein>
<evidence type="ECO:0000256" key="2">
    <source>
        <dbReference type="ARBA" id="ARBA00010942"/>
    </source>
</evidence>
<proteinExistence type="inferred from homology"/>
<evidence type="ECO:0000256" key="4">
    <source>
        <dbReference type="ARBA" id="ARBA00022475"/>
    </source>
</evidence>
<evidence type="ECO:0000256" key="7">
    <source>
        <dbReference type="ARBA" id="ARBA00023136"/>
    </source>
</evidence>
<dbReference type="InterPro" id="IPR001036">
    <property type="entry name" value="Acrflvin-R"/>
</dbReference>
<feature type="transmembrane region" description="Helical" evidence="8">
    <location>
        <begin position="526"/>
        <end position="544"/>
    </location>
</feature>
<comment type="subcellular location">
    <subcellularLocation>
        <location evidence="1">Cell membrane</location>
        <topology evidence="1">Multi-pass membrane protein</topology>
    </subcellularLocation>
</comment>
<evidence type="ECO:0000256" key="3">
    <source>
        <dbReference type="ARBA" id="ARBA00022448"/>
    </source>
</evidence>
<feature type="transmembrane region" description="Helical" evidence="8">
    <location>
        <begin position="988"/>
        <end position="1014"/>
    </location>
</feature>
<feature type="transmembrane region" description="Helical" evidence="8">
    <location>
        <begin position="438"/>
        <end position="455"/>
    </location>
</feature>
<dbReference type="Pfam" id="PF00873">
    <property type="entry name" value="ACR_tran"/>
    <property type="match status" value="1"/>
</dbReference>
<feature type="transmembrane region" description="Helical" evidence="8">
    <location>
        <begin position="333"/>
        <end position="352"/>
    </location>
</feature>
<dbReference type="RefSeq" id="WP_243309239.1">
    <property type="nucleotide sequence ID" value="NZ_JALGBI010000003.1"/>
</dbReference>
<dbReference type="AlphaFoldDB" id="A0A9X2ARI3"/>
<gene>
    <name evidence="9" type="ORF">MMF98_20685</name>
</gene>
<dbReference type="Gene3D" id="3.30.2090.10">
    <property type="entry name" value="Multidrug efflux transporter AcrB TolC docking domain, DN and DC subdomains"/>
    <property type="match status" value="2"/>
</dbReference>
<keyword evidence="5 8" id="KW-0812">Transmembrane</keyword>
<keyword evidence="3" id="KW-0813">Transport</keyword>
<dbReference type="PANTHER" id="PTHR32063:SF12">
    <property type="entry name" value="CATION EFFLUX SYSTEM PROTEIN"/>
    <property type="match status" value="1"/>
</dbReference>
<dbReference type="InterPro" id="IPR004763">
    <property type="entry name" value="CusA-like"/>
</dbReference>
<dbReference type="NCBIfam" id="TIGR00914">
    <property type="entry name" value="2A0601"/>
    <property type="match status" value="1"/>
</dbReference>
<organism evidence="9 10">
    <name type="scientific">Variovorax terrae</name>
    <dbReference type="NCBI Taxonomy" id="2923278"/>
    <lineage>
        <taxon>Bacteria</taxon>
        <taxon>Pseudomonadati</taxon>
        <taxon>Pseudomonadota</taxon>
        <taxon>Betaproteobacteria</taxon>
        <taxon>Burkholderiales</taxon>
        <taxon>Comamonadaceae</taxon>
        <taxon>Variovorax</taxon>
    </lineage>
</organism>